<dbReference type="Gene3D" id="3.30.1060.10">
    <property type="entry name" value="Peptide methionine sulphoxide reductase MsrA"/>
    <property type="match status" value="1"/>
</dbReference>
<accession>A0ABS8EIY1</accession>
<dbReference type="Pfam" id="PF13899">
    <property type="entry name" value="Thioredoxin_7"/>
    <property type="match status" value="1"/>
</dbReference>
<dbReference type="SUPFAM" id="SSF55068">
    <property type="entry name" value="Peptide methionine sulfoxide reductase"/>
    <property type="match status" value="1"/>
</dbReference>
<dbReference type="InterPro" id="IPR036249">
    <property type="entry name" value="Thioredoxin-like_sf"/>
</dbReference>
<reference evidence="1" key="2">
    <citation type="submission" date="2021-10" db="EMBL/GenBank/DDBJ databases">
        <title>Genome of Winogradskyella sp. E313.</title>
        <authorList>
            <person name="Zhou Y."/>
        </authorList>
    </citation>
    <scope>NUCLEOTIDE SEQUENCE</scope>
    <source>
        <strain evidence="1">E313</strain>
    </source>
</reference>
<keyword evidence="2" id="KW-1185">Reference proteome</keyword>
<dbReference type="SUPFAM" id="SSF52833">
    <property type="entry name" value="Thioredoxin-like"/>
    <property type="match status" value="1"/>
</dbReference>
<gene>
    <name evidence="1" type="ORF">J1C55_00990</name>
</gene>
<proteinExistence type="predicted"/>
<evidence type="ECO:0000313" key="2">
    <source>
        <dbReference type="Proteomes" id="UP000778797"/>
    </source>
</evidence>
<dbReference type="RefSeq" id="WP_227475570.1">
    <property type="nucleotide sequence ID" value="NZ_JAFMPT010000001.1"/>
</dbReference>
<dbReference type="NCBIfam" id="NF041383">
    <property type="entry name" value="Trx_VPGUxxT_two"/>
    <property type="match status" value="1"/>
</dbReference>
<dbReference type="InterPro" id="IPR036509">
    <property type="entry name" value="Met_Sox_Rdtase_MsrA_sf"/>
</dbReference>
<comment type="caution">
    <text evidence="1">The sequence shown here is derived from an EMBL/GenBank/DDBJ whole genome shotgun (WGS) entry which is preliminary data.</text>
</comment>
<sequence length="337" mass="38488">MKNNARKNRTINHQILFIITILMSVTFISAQEKTTPGNQSEELGEVSWYRDYDTALELAEQQGKEVLILFQEVPGCATCRNYGHNVLSHPLMVEAIEDLFIPLAIYNNKGGKDKQILQKYKEPSWNNPVVRIVNKDGDNTVNRISGNYSAIALYKAMNESLFNANKPIPGYFKLLGDELFASNNKSAKETYFKMYCFWTGEKELGKIEGVLGTEAGFMGGHEVVKVKYDDEVIDKSKIAKYVRQVNFTPIAKSNYRTAKNDIQYYLEHTNYKYLPLTEVQKTKINSALGTGKRAEQYLSPKQLKWLKSLNNSSVRNEVLFNKDFVMAWKSKNKLASK</sequence>
<evidence type="ECO:0000313" key="1">
    <source>
        <dbReference type="EMBL" id="MCC1483151.1"/>
    </source>
</evidence>
<organism evidence="1 2">
    <name type="scientific">Winogradskyella immobilis</name>
    <dbReference type="NCBI Taxonomy" id="2816852"/>
    <lineage>
        <taxon>Bacteria</taxon>
        <taxon>Pseudomonadati</taxon>
        <taxon>Bacteroidota</taxon>
        <taxon>Flavobacteriia</taxon>
        <taxon>Flavobacteriales</taxon>
        <taxon>Flavobacteriaceae</taxon>
        <taxon>Winogradskyella</taxon>
    </lineage>
</organism>
<dbReference type="Gene3D" id="3.40.30.10">
    <property type="entry name" value="Glutaredoxin"/>
    <property type="match status" value="1"/>
</dbReference>
<protein>
    <submittedName>
        <fullName evidence="1">Thioredoxin family protein</fullName>
    </submittedName>
</protein>
<dbReference type="EMBL" id="JAFMPT010000001">
    <property type="protein sequence ID" value="MCC1483151.1"/>
    <property type="molecule type" value="Genomic_DNA"/>
</dbReference>
<dbReference type="Proteomes" id="UP000778797">
    <property type="component" value="Unassembled WGS sequence"/>
</dbReference>
<name>A0ABS8EIY1_9FLAO</name>
<reference evidence="1" key="1">
    <citation type="submission" date="2021-03" db="EMBL/GenBank/DDBJ databases">
        <authorList>
            <person name="Ping X."/>
        </authorList>
    </citation>
    <scope>NUCLEOTIDE SEQUENCE</scope>
    <source>
        <strain evidence="1">E313</strain>
    </source>
</reference>